<dbReference type="GeneID" id="93618289"/>
<reference evidence="1 2" key="1">
    <citation type="journal article" date="2009" name="PLoS Genet.">
        <title>Genomic analysis of the basal lineage fungus Rhizopus oryzae reveals a whole-genome duplication.</title>
        <authorList>
            <person name="Ma L.-J."/>
            <person name="Ibrahim A.S."/>
            <person name="Skory C."/>
            <person name="Grabherr M.G."/>
            <person name="Burger G."/>
            <person name="Butler M."/>
            <person name="Elias M."/>
            <person name="Idnurm A."/>
            <person name="Lang B.F."/>
            <person name="Sone T."/>
            <person name="Abe A."/>
            <person name="Calvo S.E."/>
            <person name="Corrochano L.M."/>
            <person name="Engels R."/>
            <person name="Fu J."/>
            <person name="Hansberg W."/>
            <person name="Kim J.-M."/>
            <person name="Kodira C.D."/>
            <person name="Koehrsen M.J."/>
            <person name="Liu B."/>
            <person name="Miranda-Saavedra D."/>
            <person name="O'Leary S."/>
            <person name="Ortiz-Castellanos L."/>
            <person name="Poulter R."/>
            <person name="Rodriguez-Romero J."/>
            <person name="Ruiz-Herrera J."/>
            <person name="Shen Y.-Q."/>
            <person name="Zeng Q."/>
            <person name="Galagan J."/>
            <person name="Birren B.W."/>
            <person name="Cuomo C.A."/>
            <person name="Wickes B.L."/>
        </authorList>
    </citation>
    <scope>NUCLEOTIDE SEQUENCE [LARGE SCALE GENOMIC DNA]</scope>
    <source>
        <strain evidence="2">RA 99-880 / ATCC MYA-4621 / FGSC 9543 / NRRL 43880</strain>
    </source>
</reference>
<proteinExistence type="predicted"/>
<dbReference type="OrthoDB" id="2230840at2759"/>
<evidence type="ECO:0000313" key="1">
    <source>
        <dbReference type="EMBL" id="EIE86613.1"/>
    </source>
</evidence>
<sequence length="187" mass="22194">MTQCDASEQDIIFISDDEIIVISDDDDDDDIFFTAPSSPTMQTTAVTTKPPILMGINDRLKTLRLSSEPSKPLVTNHTIPERASSRHRITKRPMDRDDARYIDRLSIGERVVFRKRHHDRYYCFDDSDTFESYTYDYTHVDYLPLSKDDCYEPYSAPWLRWKRRQYFESLIVIFDQEEKERTLLLFV</sequence>
<dbReference type="RefSeq" id="XP_067522009.1">
    <property type="nucleotide sequence ID" value="XM_067665908.1"/>
</dbReference>
<dbReference type="Proteomes" id="UP000009138">
    <property type="component" value="Unassembled WGS sequence"/>
</dbReference>
<dbReference type="AlphaFoldDB" id="I1CDT3"/>
<organism evidence="1 2">
    <name type="scientific">Rhizopus delemar (strain RA 99-880 / ATCC MYA-4621 / FGSC 9543 / NRRL 43880)</name>
    <name type="common">Mucormycosis agent</name>
    <name type="synonym">Rhizopus arrhizus var. delemar</name>
    <dbReference type="NCBI Taxonomy" id="246409"/>
    <lineage>
        <taxon>Eukaryota</taxon>
        <taxon>Fungi</taxon>
        <taxon>Fungi incertae sedis</taxon>
        <taxon>Mucoromycota</taxon>
        <taxon>Mucoromycotina</taxon>
        <taxon>Mucoromycetes</taxon>
        <taxon>Mucorales</taxon>
        <taxon>Mucorineae</taxon>
        <taxon>Rhizopodaceae</taxon>
        <taxon>Rhizopus</taxon>
    </lineage>
</organism>
<name>I1CDT3_RHIO9</name>
<protein>
    <submittedName>
        <fullName evidence="1">Uncharacterized protein</fullName>
    </submittedName>
</protein>
<accession>I1CDT3</accession>
<dbReference type="EMBL" id="CH476740">
    <property type="protein sequence ID" value="EIE86613.1"/>
    <property type="molecule type" value="Genomic_DNA"/>
</dbReference>
<evidence type="ECO:0000313" key="2">
    <source>
        <dbReference type="Proteomes" id="UP000009138"/>
    </source>
</evidence>
<dbReference type="InParanoid" id="I1CDT3"/>
<dbReference type="VEuPathDB" id="FungiDB:RO3G_11324"/>
<keyword evidence="2" id="KW-1185">Reference proteome</keyword>
<gene>
    <name evidence="1" type="ORF">RO3G_11324</name>
</gene>